<gene>
    <name evidence="2" type="ORF">GCM10009807_18600</name>
</gene>
<evidence type="ECO:0000313" key="2">
    <source>
        <dbReference type="EMBL" id="GAA1674843.1"/>
    </source>
</evidence>
<organism evidence="2 3">
    <name type="scientific">Microbacterium lacus</name>
    <dbReference type="NCBI Taxonomy" id="415217"/>
    <lineage>
        <taxon>Bacteria</taxon>
        <taxon>Bacillati</taxon>
        <taxon>Actinomycetota</taxon>
        <taxon>Actinomycetes</taxon>
        <taxon>Micrococcales</taxon>
        <taxon>Microbacteriaceae</taxon>
        <taxon>Microbacterium</taxon>
    </lineage>
</organism>
<dbReference type="EMBL" id="BAAAPK010000001">
    <property type="protein sequence ID" value="GAA1674843.1"/>
    <property type="molecule type" value="Genomic_DNA"/>
</dbReference>
<accession>A0ABP4SSP0</accession>
<dbReference type="RefSeq" id="WP_344053845.1">
    <property type="nucleotide sequence ID" value="NZ_BAAAPK010000001.1"/>
</dbReference>
<feature type="region of interest" description="Disordered" evidence="1">
    <location>
        <begin position="48"/>
        <end position="71"/>
    </location>
</feature>
<dbReference type="Proteomes" id="UP001500596">
    <property type="component" value="Unassembled WGS sequence"/>
</dbReference>
<evidence type="ECO:0000313" key="3">
    <source>
        <dbReference type="Proteomes" id="UP001500596"/>
    </source>
</evidence>
<keyword evidence="3" id="KW-1185">Reference proteome</keyword>
<comment type="caution">
    <text evidence="2">The sequence shown here is derived from an EMBL/GenBank/DDBJ whole genome shotgun (WGS) entry which is preliminary data.</text>
</comment>
<reference evidence="3" key="1">
    <citation type="journal article" date="2019" name="Int. J. Syst. Evol. Microbiol.">
        <title>The Global Catalogue of Microorganisms (GCM) 10K type strain sequencing project: providing services to taxonomists for standard genome sequencing and annotation.</title>
        <authorList>
            <consortium name="The Broad Institute Genomics Platform"/>
            <consortium name="The Broad Institute Genome Sequencing Center for Infectious Disease"/>
            <person name="Wu L."/>
            <person name="Ma J."/>
        </authorList>
    </citation>
    <scope>NUCLEOTIDE SEQUENCE [LARGE SCALE GENOMIC DNA]</scope>
    <source>
        <strain evidence="3">JCM 15575</strain>
    </source>
</reference>
<name>A0ABP4SSP0_9MICO</name>
<sequence length="71" mass="7661">MTAVPAPRTLVRVTRFERLLLAAASAIASHVDARLEHRAGPAYRAATQVRNGMEESRRAAQARGAVGLLPR</sequence>
<evidence type="ECO:0000256" key="1">
    <source>
        <dbReference type="SAM" id="MobiDB-lite"/>
    </source>
</evidence>
<protein>
    <submittedName>
        <fullName evidence="2">Uncharacterized protein</fullName>
    </submittedName>
</protein>
<proteinExistence type="predicted"/>